<dbReference type="RefSeq" id="XP_023631664.1">
    <property type="nucleotide sequence ID" value="XM_023775896.1"/>
</dbReference>
<reference evidence="1 2" key="1">
    <citation type="submission" date="2016-03" db="EMBL/GenBank/DDBJ databases">
        <authorList>
            <person name="Ploux O."/>
        </authorList>
    </citation>
    <scope>NUCLEOTIDE SEQUENCE [LARGE SCALE GENOMIC DNA]</scope>
    <source>
        <strain evidence="1 2">URUG2</strain>
    </source>
</reference>
<evidence type="ECO:0000313" key="1">
    <source>
        <dbReference type="EMBL" id="CZT24941.1"/>
    </source>
</evidence>
<sequence>MHALLRLPMTLRQVASDLLLTRTLTADDARGLLADDSATQHLRTRPVSRQGRRLWKLMGIIGLLISCGGLLFSKRPAANYNPSTPHEDHILHVLLPTRLHQLETCRTILSGAALNYPNPWAISWIADVDADGKDIGGDLAKLESILAFLEYQEPVRNDDIVIVLANPRSWFQVRPEVLLKRYRSIQQERQRQSLRQNASRELYELQHVKSKIVLSVEKKCLSKEGADCLPVQAEDNTPRFVSHNFVLGPVQELRLLYRDAVAEAKGLEDHHSSFDEHSVFARLYSTLQHVNSAPRDYTLGLDLVDRLSFAANSDVSSAKRLTASSEADVSFWAHKSTSGLTEDISKSEPPFRSSFGISRKGWRDVPLLTPKKAATVPAIVQHSSAYDPNASQAWFEHLWFHPHGRKLVQSYLASPRTPLSSFVDSDGIQQRFYGSHTGGVAAVAADSELHPWSEICEAKDFTSSLFADGTAT</sequence>
<dbReference type="Proteomes" id="UP000225277">
    <property type="component" value="Unassembled WGS sequence"/>
</dbReference>
<name>A0A2D3VKB7_9PEZI</name>
<dbReference type="AlphaFoldDB" id="A0A2D3VKB7"/>
<dbReference type="OrthoDB" id="422736at2759"/>
<keyword evidence="2" id="KW-1185">Reference proteome</keyword>
<dbReference type="CDD" id="cd22997">
    <property type="entry name" value="GT_LH"/>
    <property type="match status" value="1"/>
</dbReference>
<dbReference type="GeneID" id="35605709"/>
<proteinExistence type="predicted"/>
<accession>A0A2D3VKB7</accession>
<gene>
    <name evidence="1" type="ORF">RCC_10670</name>
</gene>
<evidence type="ECO:0000313" key="2">
    <source>
        <dbReference type="Proteomes" id="UP000225277"/>
    </source>
</evidence>
<protein>
    <submittedName>
        <fullName evidence="1">Uncharacterized protein</fullName>
    </submittedName>
</protein>
<dbReference type="PANTHER" id="PTHR36587">
    <property type="entry name" value="EXPRESSION SITE-ASSOCIATED GENE 3 (ESAG3)-LIKE PROTEIN"/>
    <property type="match status" value="1"/>
</dbReference>
<organism evidence="1 2">
    <name type="scientific">Ramularia collo-cygni</name>
    <dbReference type="NCBI Taxonomy" id="112498"/>
    <lineage>
        <taxon>Eukaryota</taxon>
        <taxon>Fungi</taxon>
        <taxon>Dikarya</taxon>
        <taxon>Ascomycota</taxon>
        <taxon>Pezizomycotina</taxon>
        <taxon>Dothideomycetes</taxon>
        <taxon>Dothideomycetidae</taxon>
        <taxon>Mycosphaerellales</taxon>
        <taxon>Mycosphaerellaceae</taxon>
        <taxon>Ramularia</taxon>
    </lineage>
</organism>
<dbReference type="PANTHER" id="PTHR36587:SF2">
    <property type="entry name" value="EXPRESSION SITE-ASSOCIATED GENE 3 (ESAG3)-LIKE PROTEIN"/>
    <property type="match status" value="1"/>
</dbReference>
<dbReference type="EMBL" id="FJUY01000023">
    <property type="protein sequence ID" value="CZT24941.1"/>
    <property type="molecule type" value="Genomic_DNA"/>
</dbReference>